<reference evidence="9 10" key="1">
    <citation type="submission" date="2023-02" db="EMBL/GenBank/DDBJ databases">
        <title>Genome sequence of Lacticaseibacillus sp. KACC 23028.</title>
        <authorList>
            <person name="Kim S."/>
            <person name="Heo J."/>
            <person name="Kwon S.-W."/>
        </authorList>
    </citation>
    <scope>NUCLEOTIDE SEQUENCE [LARGE SCALE GENOMIC DNA]</scope>
    <source>
        <strain evidence="9 10">KACC 23028</strain>
    </source>
</reference>
<keyword evidence="4 7" id="KW-0812">Transmembrane</keyword>
<keyword evidence="3" id="KW-1003">Cell membrane</keyword>
<feature type="transmembrane region" description="Helical" evidence="7">
    <location>
        <begin position="138"/>
        <end position="162"/>
    </location>
</feature>
<evidence type="ECO:0000256" key="3">
    <source>
        <dbReference type="ARBA" id="ARBA00022475"/>
    </source>
</evidence>
<keyword evidence="5 7" id="KW-1133">Transmembrane helix</keyword>
<feature type="transmembrane region" description="Helical" evidence="7">
    <location>
        <begin position="217"/>
        <end position="240"/>
    </location>
</feature>
<evidence type="ECO:0000313" key="9">
    <source>
        <dbReference type="EMBL" id="WDF83336.1"/>
    </source>
</evidence>
<evidence type="ECO:0000256" key="2">
    <source>
        <dbReference type="ARBA" id="ARBA00022448"/>
    </source>
</evidence>
<evidence type="ECO:0000259" key="8">
    <source>
        <dbReference type="PROSITE" id="PS50850"/>
    </source>
</evidence>
<evidence type="ECO:0000256" key="4">
    <source>
        <dbReference type="ARBA" id="ARBA00022692"/>
    </source>
</evidence>
<dbReference type="SUPFAM" id="SSF103473">
    <property type="entry name" value="MFS general substrate transporter"/>
    <property type="match status" value="1"/>
</dbReference>
<sequence length="409" mass="43854">MNEFMALDRNLKLRTLTTFIATLLSSSVLPNMTIYYTHYFGAAITGLLLVAVSVLGFIAGLYGGHLSDTYGRKPIMLAGNAMLVSGFALAAVVNSPLLVSPVITFVGFLVADIGGALADPAQQAMMIDVSTPKNRQFVFALIYWVLNIGVMLGAAIGGWFFRDYLFELLIALVIGGLINIAIIALGMDETLKKLVATSGSVWSALKAYAQVLTDRRFMIFLLGYCASTIVTMQPNYYLAVHLGRDFTDATIFGIQIYGQRMLSLITIINTVMIVFMMSIFTVIGRRMTLQREYAWGMGLQSVAFAASFILHTLRPLALCAVVLTVGEMLTVPASQTLRANLMNPAQIGAYSGATSAVRPLSAVLAGALLTTSTVLGPVGMAIAMILLGAASILLTNHSSRMTATFDQPA</sequence>
<keyword evidence="6 7" id="KW-0472">Membrane</keyword>
<dbReference type="RefSeq" id="WP_274261420.1">
    <property type="nucleotide sequence ID" value="NZ_CP117884.1"/>
</dbReference>
<dbReference type="PANTHER" id="PTHR23517">
    <property type="entry name" value="RESISTANCE PROTEIN MDTM, PUTATIVE-RELATED-RELATED"/>
    <property type="match status" value="1"/>
</dbReference>
<feature type="transmembrane region" description="Helical" evidence="7">
    <location>
        <begin position="99"/>
        <end position="118"/>
    </location>
</feature>
<gene>
    <name evidence="9" type="ORF">PQ472_03610</name>
</gene>
<dbReference type="Proteomes" id="UP001220377">
    <property type="component" value="Chromosome"/>
</dbReference>
<keyword evidence="10" id="KW-1185">Reference proteome</keyword>
<dbReference type="InterPro" id="IPR050171">
    <property type="entry name" value="MFS_Transporters"/>
</dbReference>
<feature type="transmembrane region" description="Helical" evidence="7">
    <location>
        <begin position="40"/>
        <end position="63"/>
    </location>
</feature>
<dbReference type="PANTHER" id="PTHR23517:SF3">
    <property type="entry name" value="INTEGRAL MEMBRANE TRANSPORT PROTEIN"/>
    <property type="match status" value="1"/>
</dbReference>
<name>A0ABY7WUA9_9LACO</name>
<dbReference type="Gene3D" id="1.20.1250.20">
    <property type="entry name" value="MFS general substrate transporter like domains"/>
    <property type="match status" value="1"/>
</dbReference>
<dbReference type="InterPro" id="IPR036259">
    <property type="entry name" value="MFS_trans_sf"/>
</dbReference>
<proteinExistence type="predicted"/>
<organism evidence="9 10">
    <name type="scientific">Lacticaseibacillus pabuli</name>
    <dbReference type="NCBI Taxonomy" id="3025672"/>
    <lineage>
        <taxon>Bacteria</taxon>
        <taxon>Bacillati</taxon>
        <taxon>Bacillota</taxon>
        <taxon>Bacilli</taxon>
        <taxon>Lactobacillales</taxon>
        <taxon>Lactobacillaceae</taxon>
        <taxon>Lacticaseibacillus</taxon>
    </lineage>
</organism>
<feature type="transmembrane region" description="Helical" evidence="7">
    <location>
        <begin position="75"/>
        <end position="93"/>
    </location>
</feature>
<evidence type="ECO:0000256" key="1">
    <source>
        <dbReference type="ARBA" id="ARBA00004651"/>
    </source>
</evidence>
<feature type="transmembrane region" description="Helical" evidence="7">
    <location>
        <begin position="168"/>
        <end position="187"/>
    </location>
</feature>
<evidence type="ECO:0000256" key="7">
    <source>
        <dbReference type="SAM" id="Phobius"/>
    </source>
</evidence>
<dbReference type="InterPro" id="IPR020846">
    <property type="entry name" value="MFS_dom"/>
</dbReference>
<accession>A0ABY7WUA9</accession>
<dbReference type="InterPro" id="IPR011701">
    <property type="entry name" value="MFS"/>
</dbReference>
<keyword evidence="2" id="KW-0813">Transport</keyword>
<comment type="subcellular location">
    <subcellularLocation>
        <location evidence="1">Cell membrane</location>
        <topology evidence="1">Multi-pass membrane protein</topology>
    </subcellularLocation>
</comment>
<feature type="domain" description="Major facilitator superfamily (MFS) profile" evidence="8">
    <location>
        <begin position="1"/>
        <end position="400"/>
    </location>
</feature>
<dbReference type="Pfam" id="PF07690">
    <property type="entry name" value="MFS_1"/>
    <property type="match status" value="1"/>
</dbReference>
<protein>
    <submittedName>
        <fullName evidence="9">MFS transporter</fullName>
    </submittedName>
</protein>
<dbReference type="EMBL" id="CP117884">
    <property type="protein sequence ID" value="WDF83336.1"/>
    <property type="molecule type" value="Genomic_DNA"/>
</dbReference>
<evidence type="ECO:0000313" key="10">
    <source>
        <dbReference type="Proteomes" id="UP001220377"/>
    </source>
</evidence>
<feature type="transmembrane region" description="Helical" evidence="7">
    <location>
        <begin position="261"/>
        <end position="283"/>
    </location>
</feature>
<feature type="transmembrane region" description="Helical" evidence="7">
    <location>
        <begin position="374"/>
        <end position="394"/>
    </location>
</feature>
<evidence type="ECO:0000256" key="5">
    <source>
        <dbReference type="ARBA" id="ARBA00022989"/>
    </source>
</evidence>
<evidence type="ECO:0000256" key="6">
    <source>
        <dbReference type="ARBA" id="ARBA00023136"/>
    </source>
</evidence>
<dbReference type="PROSITE" id="PS50850">
    <property type="entry name" value="MFS"/>
    <property type="match status" value="1"/>
</dbReference>
<feature type="transmembrane region" description="Helical" evidence="7">
    <location>
        <begin position="303"/>
        <end position="326"/>
    </location>
</feature>